<evidence type="ECO:0000313" key="1">
    <source>
        <dbReference type="EMBL" id="OAD21244.1"/>
    </source>
</evidence>
<proteinExistence type="predicted"/>
<dbReference type="EMBL" id="LUTY01001772">
    <property type="protein sequence ID" value="OAD21244.1"/>
    <property type="molecule type" value="Genomic_DNA"/>
</dbReference>
<gene>
    <name evidence="1" type="ORF">THIOM_002995</name>
</gene>
<accession>A0A176RZV4</accession>
<reference evidence="1 2" key="1">
    <citation type="submission" date="2016-05" db="EMBL/GenBank/DDBJ databases">
        <title>Single-cell genome of chain-forming Candidatus Thiomargarita nelsonii and comparison to other large sulfur-oxidizing bacteria.</title>
        <authorList>
            <person name="Winkel M."/>
            <person name="Salman V."/>
            <person name="Woyke T."/>
            <person name="Schulz-Vogt H."/>
            <person name="Richter M."/>
            <person name="Flood B."/>
            <person name="Bailey J."/>
            <person name="Amann R."/>
            <person name="Mussmann M."/>
        </authorList>
    </citation>
    <scope>NUCLEOTIDE SEQUENCE [LARGE SCALE GENOMIC DNA]</scope>
    <source>
        <strain evidence="1 2">THI036</strain>
    </source>
</reference>
<dbReference type="AlphaFoldDB" id="A0A176RZV4"/>
<sequence length="92" mass="10039">MAVSSTGATAGAFSVDGVVSSAKLLLNNKLALKQMPMANFIFIKSSDKNFARSPRFILDVQDKSWTPINYGIFIIKEMGISLNTILPVSIMR</sequence>
<keyword evidence="2" id="KW-1185">Reference proteome</keyword>
<organism evidence="1 2">
    <name type="scientific">Candidatus Thiomargarita nelsonii</name>
    <dbReference type="NCBI Taxonomy" id="1003181"/>
    <lineage>
        <taxon>Bacteria</taxon>
        <taxon>Pseudomonadati</taxon>
        <taxon>Pseudomonadota</taxon>
        <taxon>Gammaproteobacteria</taxon>
        <taxon>Thiotrichales</taxon>
        <taxon>Thiotrichaceae</taxon>
        <taxon>Thiomargarita</taxon>
    </lineage>
</organism>
<evidence type="ECO:0000313" key="2">
    <source>
        <dbReference type="Proteomes" id="UP000076962"/>
    </source>
</evidence>
<name>A0A176RZV4_9GAMM</name>
<dbReference type="Proteomes" id="UP000076962">
    <property type="component" value="Unassembled WGS sequence"/>
</dbReference>
<protein>
    <submittedName>
        <fullName evidence="1">Uncharacterized protein</fullName>
    </submittedName>
</protein>
<comment type="caution">
    <text evidence="1">The sequence shown here is derived from an EMBL/GenBank/DDBJ whole genome shotgun (WGS) entry which is preliminary data.</text>
</comment>